<organism evidence="4 5">
    <name type="scientific">Helicobacter baculiformis</name>
    <dbReference type="NCBI Taxonomy" id="427351"/>
    <lineage>
        <taxon>Bacteria</taxon>
        <taxon>Pseudomonadati</taxon>
        <taxon>Campylobacterota</taxon>
        <taxon>Epsilonproteobacteria</taxon>
        <taxon>Campylobacterales</taxon>
        <taxon>Helicobacteraceae</taxon>
        <taxon>Helicobacter</taxon>
    </lineage>
</organism>
<evidence type="ECO:0000259" key="3">
    <source>
        <dbReference type="Pfam" id="PF18812"/>
    </source>
</evidence>
<evidence type="ECO:0008006" key="6">
    <source>
        <dbReference type="Google" id="ProtNLM"/>
    </source>
</evidence>
<dbReference type="Pfam" id="PF18812">
    <property type="entry name" value="PBECR3"/>
    <property type="match status" value="1"/>
</dbReference>
<dbReference type="InterPro" id="IPR041301">
    <property type="entry name" value="PBECR3"/>
</dbReference>
<feature type="region of interest" description="Disordered" evidence="1">
    <location>
        <begin position="77"/>
        <end position="132"/>
    </location>
</feature>
<gene>
    <name evidence="4" type="ORF">ACFOPX_06565</name>
</gene>
<feature type="domain" description="Phage-Barnase-EndoU-ColicinE5/D-RelE like nuclease 3" evidence="3">
    <location>
        <begin position="149"/>
        <end position="263"/>
    </location>
</feature>
<dbReference type="InterPro" id="IPR041092">
    <property type="entry name" value="PBECR1"/>
</dbReference>
<dbReference type="Proteomes" id="UP001595783">
    <property type="component" value="Unassembled WGS sequence"/>
</dbReference>
<feature type="domain" description="Phage-Barnase-EndoU-ColicinE5/D-RelE-like nuclease" evidence="2">
    <location>
        <begin position="4"/>
        <end position="72"/>
    </location>
</feature>
<protein>
    <recommendedName>
        <fullName evidence="6">Phage-Barnase-EndoU-ColicinE5/D-RelE like nuclease 3 domain-containing protein</fullName>
    </recommendedName>
</protein>
<evidence type="ECO:0000313" key="5">
    <source>
        <dbReference type="Proteomes" id="UP001595783"/>
    </source>
</evidence>
<comment type="caution">
    <text evidence="4">The sequence shown here is derived from an EMBL/GenBank/DDBJ whole genome shotgun (WGS) entry which is preliminary data.</text>
</comment>
<dbReference type="EMBL" id="JBHRZO010000046">
    <property type="protein sequence ID" value="MFC3848184.1"/>
    <property type="molecule type" value="Genomic_DNA"/>
</dbReference>
<evidence type="ECO:0000256" key="1">
    <source>
        <dbReference type="SAM" id="MobiDB-lite"/>
    </source>
</evidence>
<name>A0ABV7ZIT2_9HELI</name>
<dbReference type="Pfam" id="PF18809">
    <property type="entry name" value="PBECR1"/>
    <property type="match status" value="1"/>
</dbReference>
<keyword evidence="5" id="KW-1185">Reference proteome</keyword>
<proteinExistence type="predicted"/>
<reference evidence="5" key="1">
    <citation type="journal article" date="2019" name="Int. J. Syst. Evol. Microbiol.">
        <title>The Global Catalogue of Microorganisms (GCM) 10K type strain sequencing project: providing services to taxonomists for standard genome sequencing and annotation.</title>
        <authorList>
            <consortium name="The Broad Institute Genomics Platform"/>
            <consortium name="The Broad Institute Genome Sequencing Center for Infectious Disease"/>
            <person name="Wu L."/>
            <person name="Ma J."/>
        </authorList>
    </citation>
    <scope>NUCLEOTIDE SEQUENCE [LARGE SCALE GENOMIC DNA]</scope>
    <source>
        <strain evidence="5">CCUG 53816</strain>
    </source>
</reference>
<accession>A0ABV7ZIT2</accession>
<feature type="non-terminal residue" evidence="4">
    <location>
        <position position="1"/>
    </location>
</feature>
<sequence length="322" mass="35672">LEDFKGFEGSTPLQKLARGLDHLVRNGELKEVQGVKTIHFTNKNGAFKIGLSRGWDHQGGNHWVITAYKYRRPPVETFDQSTSPKDVFKGSEHGHLAQKDLAKDSTPSSKSQGEDLLDPSKPLRRAKPEEITPEFLEEVKRTNSKVWMGDLTNAQILEHLGLDASKPLKFVAEGDVLKHVEARHGKGSIHARRGQPAIEVADIANYPNMVNDADMIQIKKHNNIRMLVSGKQINGYFIVIETVGAKKGQLILKTMYKEGGKLENSPVFKGGENIRLSKDSGESVVATDASLSLDAISHHQSNSTTPPLKFQIDNIEGSYDYT</sequence>
<evidence type="ECO:0000259" key="2">
    <source>
        <dbReference type="Pfam" id="PF18809"/>
    </source>
</evidence>
<feature type="non-terminal residue" evidence="4">
    <location>
        <position position="322"/>
    </location>
</feature>
<evidence type="ECO:0000313" key="4">
    <source>
        <dbReference type="EMBL" id="MFC3848184.1"/>
    </source>
</evidence>
<feature type="compositionally biased region" description="Basic and acidic residues" evidence="1">
    <location>
        <begin position="86"/>
        <end position="103"/>
    </location>
</feature>